<sequence>TGELEHPPADSFIPTEEDDEYVFIDDGVFSICTLRFNDFLSSIEQLGTALTIIGFLVLTIALIGGKILSFGSVCLCDGKSAQTLLNSSAFSSL</sequence>
<evidence type="ECO:0000256" key="1">
    <source>
        <dbReference type="SAM" id="Phobius"/>
    </source>
</evidence>
<keyword evidence="1" id="KW-0812">Transmembrane</keyword>
<name>A0AAV5T814_9BILA</name>
<feature type="non-terminal residue" evidence="2">
    <location>
        <position position="1"/>
    </location>
</feature>
<evidence type="ECO:0008006" key="4">
    <source>
        <dbReference type="Google" id="ProtNLM"/>
    </source>
</evidence>
<reference evidence="2" key="1">
    <citation type="submission" date="2023-10" db="EMBL/GenBank/DDBJ databases">
        <title>Genome assembly of Pristionchus species.</title>
        <authorList>
            <person name="Yoshida K."/>
            <person name="Sommer R.J."/>
        </authorList>
    </citation>
    <scope>NUCLEOTIDE SEQUENCE</scope>
    <source>
        <strain evidence="2">RS0144</strain>
    </source>
</reference>
<evidence type="ECO:0000313" key="3">
    <source>
        <dbReference type="Proteomes" id="UP001432027"/>
    </source>
</evidence>
<keyword evidence="1" id="KW-1133">Transmembrane helix</keyword>
<organism evidence="2 3">
    <name type="scientific">Pristionchus entomophagus</name>
    <dbReference type="NCBI Taxonomy" id="358040"/>
    <lineage>
        <taxon>Eukaryota</taxon>
        <taxon>Metazoa</taxon>
        <taxon>Ecdysozoa</taxon>
        <taxon>Nematoda</taxon>
        <taxon>Chromadorea</taxon>
        <taxon>Rhabditida</taxon>
        <taxon>Rhabditina</taxon>
        <taxon>Diplogasteromorpha</taxon>
        <taxon>Diplogasteroidea</taxon>
        <taxon>Neodiplogasteridae</taxon>
        <taxon>Pristionchus</taxon>
    </lineage>
</organism>
<keyword evidence="3" id="KW-1185">Reference proteome</keyword>
<accession>A0AAV5T814</accession>
<dbReference type="EMBL" id="BTSX01000003">
    <property type="protein sequence ID" value="GMS88455.1"/>
    <property type="molecule type" value="Genomic_DNA"/>
</dbReference>
<dbReference type="AlphaFoldDB" id="A0AAV5T814"/>
<proteinExistence type="predicted"/>
<feature type="transmembrane region" description="Helical" evidence="1">
    <location>
        <begin position="46"/>
        <end position="65"/>
    </location>
</feature>
<keyword evidence="1" id="KW-0472">Membrane</keyword>
<dbReference type="Proteomes" id="UP001432027">
    <property type="component" value="Unassembled WGS sequence"/>
</dbReference>
<protein>
    <recommendedName>
        <fullName evidence="4">FXYD domain-containing ion transport regulator</fullName>
    </recommendedName>
</protein>
<gene>
    <name evidence="2" type="ORF">PENTCL1PPCAC_10630</name>
</gene>
<comment type="caution">
    <text evidence="2">The sequence shown here is derived from an EMBL/GenBank/DDBJ whole genome shotgun (WGS) entry which is preliminary data.</text>
</comment>
<evidence type="ECO:0000313" key="2">
    <source>
        <dbReference type="EMBL" id="GMS88455.1"/>
    </source>
</evidence>